<accession>A0ABN1H3U7</accession>
<evidence type="ECO:0008006" key="4">
    <source>
        <dbReference type="Google" id="ProtNLM"/>
    </source>
</evidence>
<feature type="compositionally biased region" description="Basic and acidic residues" evidence="1">
    <location>
        <begin position="61"/>
        <end position="73"/>
    </location>
</feature>
<name>A0ABN1H3U7_9CAUL</name>
<proteinExistence type="predicted"/>
<evidence type="ECO:0000256" key="1">
    <source>
        <dbReference type="SAM" id="MobiDB-lite"/>
    </source>
</evidence>
<keyword evidence="3" id="KW-1185">Reference proteome</keyword>
<feature type="region of interest" description="Disordered" evidence="1">
    <location>
        <begin position="61"/>
        <end position="85"/>
    </location>
</feature>
<organism evidence="2 3">
    <name type="scientific">Brevundimonas kwangchunensis</name>
    <dbReference type="NCBI Taxonomy" id="322163"/>
    <lineage>
        <taxon>Bacteria</taxon>
        <taxon>Pseudomonadati</taxon>
        <taxon>Pseudomonadota</taxon>
        <taxon>Alphaproteobacteria</taxon>
        <taxon>Caulobacterales</taxon>
        <taxon>Caulobacteraceae</taxon>
        <taxon>Brevundimonas</taxon>
    </lineage>
</organism>
<protein>
    <recommendedName>
        <fullName evidence="4">PDZ domain-containing protein</fullName>
    </recommendedName>
</protein>
<dbReference type="EMBL" id="BAAAGA010000007">
    <property type="protein sequence ID" value="GAA0628251.1"/>
    <property type="molecule type" value="Genomic_DNA"/>
</dbReference>
<dbReference type="Proteomes" id="UP001501352">
    <property type="component" value="Unassembled WGS sequence"/>
</dbReference>
<sequence length="544" mass="61007">MTTDAGPVRCGLRTSIRTMDGVIYLHVDWIDWDSGFRDTGLKVGDHILSVDGVAVIETAEDGAHNRQVGRDQEATDWQAKGAADGQPVKLSIRRRRIPGVGWEKLDIDGKARAERSYTSPDGRRLIGDAGPERLAKDDFADSWASWIERRMYIWERQVGDDGIWSGSADTRMALKEHLADEARVKFLEQRYPGPFSRAVASDWKAIRDLLAGRSYTVDPEELRFREEEDKIVEQATAAAKAAWADFCERHKADIIEPPGPLSIVNGGIEHLAGKLLLLPPSAPDNWITDVGVPFVAWNLNKGWVVTPLQSPNFDRAWRAQMRYRHNVAPGLNDAVSIIGRILPEMRMIRPNDDAGAVISVEVEPIAAMFGDDEIAMFAELGGDDPEVSFAGESDIRALPIPAVADDATPAQVMEALFDALHARDDKTWLSLFADWQVLVEDGWHFYNPYDPYPEMRREPDWVASRRLALDKVAALRVAWVDDPVDITPHQFPGMPKIERVQVEIDHAAEFDGEYRSFNSTEVNRQWRLGRLSGGPWRVISFQGI</sequence>
<evidence type="ECO:0000313" key="3">
    <source>
        <dbReference type="Proteomes" id="UP001501352"/>
    </source>
</evidence>
<comment type="caution">
    <text evidence="2">The sequence shown here is derived from an EMBL/GenBank/DDBJ whole genome shotgun (WGS) entry which is preliminary data.</text>
</comment>
<evidence type="ECO:0000313" key="2">
    <source>
        <dbReference type="EMBL" id="GAA0628251.1"/>
    </source>
</evidence>
<reference evidence="2 3" key="1">
    <citation type="journal article" date="2019" name="Int. J. Syst. Evol. Microbiol.">
        <title>The Global Catalogue of Microorganisms (GCM) 10K type strain sequencing project: providing services to taxonomists for standard genome sequencing and annotation.</title>
        <authorList>
            <consortium name="The Broad Institute Genomics Platform"/>
            <consortium name="The Broad Institute Genome Sequencing Center for Infectious Disease"/>
            <person name="Wu L."/>
            <person name="Ma J."/>
        </authorList>
    </citation>
    <scope>NUCLEOTIDE SEQUENCE [LARGE SCALE GENOMIC DNA]</scope>
    <source>
        <strain evidence="2 3">JCM 12928</strain>
    </source>
</reference>
<gene>
    <name evidence="2" type="ORF">GCM10009422_26780</name>
</gene>
<dbReference type="RefSeq" id="WP_343794493.1">
    <property type="nucleotide sequence ID" value="NZ_BAAAGA010000007.1"/>
</dbReference>